<dbReference type="AlphaFoldDB" id="A0A2M8EHP8"/>
<dbReference type="InterPro" id="IPR037147">
    <property type="entry name" value="Ribosomal_bL28_sf"/>
</dbReference>
<comment type="caution">
    <text evidence="5">The sequence shown here is derived from an EMBL/GenBank/DDBJ whole genome shotgun (WGS) entry which is preliminary data.</text>
</comment>
<gene>
    <name evidence="5" type="primary">rpmB</name>
    <name evidence="5" type="ORF">CO059_03210</name>
</gene>
<dbReference type="PANTHER" id="PTHR39080">
    <property type="entry name" value="50S RIBOSOMAL PROTEIN L28"/>
    <property type="match status" value="1"/>
</dbReference>
<reference evidence="6" key="1">
    <citation type="submission" date="2017-09" db="EMBL/GenBank/DDBJ databases">
        <title>Depth-based differentiation of microbial function through sediment-hosted aquifers and enrichment of novel symbionts in the deep terrestrial subsurface.</title>
        <authorList>
            <person name="Probst A.J."/>
            <person name="Ladd B."/>
            <person name="Jarett J.K."/>
            <person name="Geller-Mcgrath D.E."/>
            <person name="Sieber C.M.K."/>
            <person name="Emerson J.B."/>
            <person name="Anantharaman K."/>
            <person name="Thomas B.C."/>
            <person name="Malmstrom R."/>
            <person name="Stieglmeier M."/>
            <person name="Klingl A."/>
            <person name="Woyke T."/>
            <person name="Ryan C.M."/>
            <person name="Banfield J.F."/>
        </authorList>
    </citation>
    <scope>NUCLEOTIDE SEQUENCE [LARGE SCALE GENOMIC DNA]</scope>
</reference>
<name>A0A2M8EHP8_UNCKA</name>
<dbReference type="Gene3D" id="2.30.170.40">
    <property type="entry name" value="Ribosomal protein L28/L24"/>
    <property type="match status" value="1"/>
</dbReference>
<keyword evidence="2 5" id="KW-0689">Ribosomal protein</keyword>
<evidence type="ECO:0000256" key="4">
    <source>
        <dbReference type="ARBA" id="ARBA00035174"/>
    </source>
</evidence>
<accession>A0A2M8EHP8</accession>
<dbReference type="GO" id="GO:0003735">
    <property type="term" value="F:structural constituent of ribosome"/>
    <property type="evidence" value="ECO:0007669"/>
    <property type="project" value="InterPro"/>
</dbReference>
<evidence type="ECO:0000313" key="6">
    <source>
        <dbReference type="Proteomes" id="UP000228781"/>
    </source>
</evidence>
<sequence length="60" mass="6909">MAQICYLCHKGVLSGRWVSHSKKSGKRRFKPNLHTIQIKTNGIKKVRICSSCLKRTKKPE</sequence>
<dbReference type="Pfam" id="PF00830">
    <property type="entry name" value="Ribosomal_L28"/>
    <property type="match status" value="1"/>
</dbReference>
<dbReference type="InterPro" id="IPR026569">
    <property type="entry name" value="Ribosomal_bL28"/>
</dbReference>
<evidence type="ECO:0000313" key="5">
    <source>
        <dbReference type="EMBL" id="PJC21763.1"/>
    </source>
</evidence>
<proteinExistence type="inferred from homology"/>
<dbReference type="Proteomes" id="UP000228781">
    <property type="component" value="Unassembled WGS sequence"/>
</dbReference>
<dbReference type="InterPro" id="IPR050096">
    <property type="entry name" value="Bacterial_rp_bL28"/>
</dbReference>
<keyword evidence="3" id="KW-0687">Ribonucleoprotein</keyword>
<dbReference type="GO" id="GO:0005840">
    <property type="term" value="C:ribosome"/>
    <property type="evidence" value="ECO:0007669"/>
    <property type="project" value="UniProtKB-KW"/>
</dbReference>
<organism evidence="5 6">
    <name type="scientific">candidate division WWE3 bacterium CG_4_9_14_0_2_um_filter_48_10</name>
    <dbReference type="NCBI Taxonomy" id="1975078"/>
    <lineage>
        <taxon>Bacteria</taxon>
        <taxon>Katanobacteria</taxon>
    </lineage>
</organism>
<dbReference type="GO" id="GO:0006412">
    <property type="term" value="P:translation"/>
    <property type="evidence" value="ECO:0007669"/>
    <property type="project" value="InterPro"/>
</dbReference>
<evidence type="ECO:0000256" key="2">
    <source>
        <dbReference type="ARBA" id="ARBA00022980"/>
    </source>
</evidence>
<dbReference type="InterPro" id="IPR001383">
    <property type="entry name" value="Ribosomal_bL28_bact-type"/>
</dbReference>
<comment type="similarity">
    <text evidence="1">Belongs to the bacterial ribosomal protein bL28 family.</text>
</comment>
<dbReference type="GO" id="GO:1990904">
    <property type="term" value="C:ribonucleoprotein complex"/>
    <property type="evidence" value="ECO:0007669"/>
    <property type="project" value="UniProtKB-KW"/>
</dbReference>
<evidence type="ECO:0000256" key="3">
    <source>
        <dbReference type="ARBA" id="ARBA00023274"/>
    </source>
</evidence>
<dbReference type="SUPFAM" id="SSF143800">
    <property type="entry name" value="L28p-like"/>
    <property type="match status" value="1"/>
</dbReference>
<dbReference type="NCBIfam" id="TIGR00009">
    <property type="entry name" value="L28"/>
    <property type="match status" value="1"/>
</dbReference>
<protein>
    <recommendedName>
        <fullName evidence="4">Large ribosomal subunit protein bL28</fullName>
    </recommendedName>
</protein>
<dbReference type="InterPro" id="IPR034704">
    <property type="entry name" value="Ribosomal_bL28/bL31-like_sf"/>
</dbReference>
<dbReference type="EMBL" id="PFSK01000049">
    <property type="protein sequence ID" value="PJC21763.1"/>
    <property type="molecule type" value="Genomic_DNA"/>
</dbReference>
<evidence type="ECO:0000256" key="1">
    <source>
        <dbReference type="ARBA" id="ARBA00008760"/>
    </source>
</evidence>
<dbReference type="PANTHER" id="PTHR39080:SF1">
    <property type="entry name" value="LARGE RIBOSOMAL SUBUNIT PROTEIN BL28A"/>
    <property type="match status" value="1"/>
</dbReference>